<evidence type="ECO:0000313" key="2">
    <source>
        <dbReference type="Proteomes" id="UP001064048"/>
    </source>
</evidence>
<name>A0ACC0K4D6_CHOFU</name>
<accession>A0ACC0K4D6</accession>
<organism evidence="1 2">
    <name type="scientific">Choristoneura fumiferana</name>
    <name type="common">Spruce budworm moth</name>
    <name type="synonym">Archips fumiferana</name>
    <dbReference type="NCBI Taxonomy" id="7141"/>
    <lineage>
        <taxon>Eukaryota</taxon>
        <taxon>Metazoa</taxon>
        <taxon>Ecdysozoa</taxon>
        <taxon>Arthropoda</taxon>
        <taxon>Hexapoda</taxon>
        <taxon>Insecta</taxon>
        <taxon>Pterygota</taxon>
        <taxon>Neoptera</taxon>
        <taxon>Endopterygota</taxon>
        <taxon>Lepidoptera</taxon>
        <taxon>Glossata</taxon>
        <taxon>Ditrysia</taxon>
        <taxon>Tortricoidea</taxon>
        <taxon>Tortricidae</taxon>
        <taxon>Tortricinae</taxon>
        <taxon>Choristoneura</taxon>
    </lineage>
</organism>
<dbReference type="Proteomes" id="UP001064048">
    <property type="component" value="Chromosome Z"/>
</dbReference>
<sequence length="90" mass="9553">MPYVNKDGVLVQKTPFSIYGLFWSIVNFCYLWCQSLINADFNKHGDKYTRTYSKPGGGPPRPPSRKFGGFNTGSSPGPSPAGGGGCGCGG</sequence>
<evidence type="ECO:0000313" key="1">
    <source>
        <dbReference type="EMBL" id="KAI8431263.1"/>
    </source>
</evidence>
<keyword evidence="2" id="KW-1185">Reference proteome</keyword>
<comment type="caution">
    <text evidence="1">The sequence shown here is derived from an EMBL/GenBank/DDBJ whole genome shotgun (WGS) entry which is preliminary data.</text>
</comment>
<protein>
    <submittedName>
        <fullName evidence="1">Uncharacterized protein</fullName>
    </submittedName>
</protein>
<dbReference type="EMBL" id="CM046131">
    <property type="protein sequence ID" value="KAI8431263.1"/>
    <property type="molecule type" value="Genomic_DNA"/>
</dbReference>
<reference evidence="1 2" key="1">
    <citation type="journal article" date="2022" name="Genome Biol. Evol.">
        <title>The Spruce Budworm Genome: Reconstructing the Evolutionary History of Antifreeze Proteins.</title>
        <authorList>
            <person name="Beliveau C."/>
            <person name="Gagne P."/>
            <person name="Picq S."/>
            <person name="Vernygora O."/>
            <person name="Keeling C.I."/>
            <person name="Pinkney K."/>
            <person name="Doucet D."/>
            <person name="Wen F."/>
            <person name="Johnston J.S."/>
            <person name="Maaroufi H."/>
            <person name="Boyle B."/>
            <person name="Laroche J."/>
            <person name="Dewar K."/>
            <person name="Juretic N."/>
            <person name="Blackburn G."/>
            <person name="Nisole A."/>
            <person name="Brunet B."/>
            <person name="Brandao M."/>
            <person name="Lumley L."/>
            <person name="Duan J."/>
            <person name="Quan G."/>
            <person name="Lucarotti C.J."/>
            <person name="Roe A.D."/>
            <person name="Sperling F.A.H."/>
            <person name="Levesque R.C."/>
            <person name="Cusson M."/>
        </authorList>
    </citation>
    <scope>NUCLEOTIDE SEQUENCE [LARGE SCALE GENOMIC DNA]</scope>
    <source>
        <strain evidence="1">Glfc:IPQL:Cfum</strain>
    </source>
</reference>
<gene>
    <name evidence="1" type="ORF">MSG28_001290</name>
</gene>
<proteinExistence type="predicted"/>